<evidence type="ECO:0000313" key="11">
    <source>
        <dbReference type="EMBL" id="ODQ90968.1"/>
    </source>
</evidence>
<dbReference type="Gene3D" id="3.40.50.300">
    <property type="entry name" value="P-loop containing nucleotide triphosphate hydrolases"/>
    <property type="match status" value="2"/>
</dbReference>
<keyword evidence="1 9" id="KW-0547">Nucleotide-binding</keyword>
<dbReference type="SUPFAM" id="SSF52540">
    <property type="entry name" value="P-loop containing nucleoside triphosphate hydrolases"/>
    <property type="match status" value="1"/>
</dbReference>
<comment type="catalytic activity">
    <reaction evidence="6">
        <text>Couples ATP hydrolysis with the unwinding of duplex DNA by translocating in the 3'-5' direction.</text>
        <dbReference type="EC" id="5.6.2.4"/>
    </reaction>
</comment>
<evidence type="ECO:0000256" key="5">
    <source>
        <dbReference type="ARBA" id="ARBA00023235"/>
    </source>
</evidence>
<dbReference type="Proteomes" id="UP000094053">
    <property type="component" value="Unassembled WGS sequence"/>
</dbReference>
<dbReference type="GO" id="GO:0043138">
    <property type="term" value="F:3'-5' DNA helicase activity"/>
    <property type="evidence" value="ECO:0007669"/>
    <property type="project" value="UniProtKB-EC"/>
</dbReference>
<dbReference type="STRING" id="1776.BHQ18_09460"/>
<reference evidence="12" key="1">
    <citation type="submission" date="2016-09" db="EMBL/GenBank/DDBJ databases">
        <authorList>
            <person name="Greninger A.L."/>
            <person name="Jerome K.R."/>
            <person name="Mcnair B."/>
            <person name="Wallis C."/>
            <person name="Fang F."/>
        </authorList>
    </citation>
    <scope>NUCLEOTIDE SEQUENCE [LARGE SCALE GENOMIC DNA]</scope>
    <source>
        <strain evidence="12">M6</strain>
    </source>
</reference>
<sequence length="621" mass="68942">MNSLLSTVFRRRADSVTAVDITLNDAQRDVVEAPIDERLLVIAGAGQGKTEVVALRIDHLVKEEDLSASAQVLVLSFSRAAVTAVKTRLSAREVPAANVRTFDSFAGQIILDAEEEPTGSFEARIRRATQLIRESDDARDSIADLRHIVIDEVQDLVGDRADLVLEILRAASGDVGITALGDPLQGIYDFQLAESRSKTASTAVIDALKGEFGCTEVQLGQNYRARGKGPKKVVKLGERLRATDDLRTAENLISELQTTLLDLGEIDEWVDTVSKHGVTTAILCATNSDVLRVSRHLSGYDIRHAVRRQAQDFGAANWIGRTLTSVSGQTVDRSEVEEALARLLDQAQIDQAWYLLKSVAADRRGRDALNLGRLRHSIRANMLPLTLTEPDSANVIVSTVHRAKGLEFDRVFLVAPNYEHEDEDEWAIIRREYVALSRARDDIYICWLPQPRSSFERMRWLPGRRVERVFNRKTGKKRVKAFEFLYDDVDVSEPAAGGGLDAADVQENLRRDDLVGAKVEAVLDHEFSAPDLPSYLLTTEEGYLLGRTSESFNTAFNTVFGRRDGAVFPGRLFGLTLVSVETVAGEPRRTERLDIGRSGLWLAPRITGLVEPDWKTMEEVE</sequence>
<keyword evidence="3 9" id="KW-0347">Helicase</keyword>
<dbReference type="Pfam" id="PF13361">
    <property type="entry name" value="UvrD_C"/>
    <property type="match status" value="1"/>
</dbReference>
<dbReference type="PANTHER" id="PTHR11070">
    <property type="entry name" value="UVRD / RECB / PCRA DNA HELICASE FAMILY MEMBER"/>
    <property type="match status" value="1"/>
</dbReference>
<dbReference type="OrthoDB" id="3196263at2"/>
<keyword evidence="4 9" id="KW-0067">ATP-binding</keyword>
<keyword evidence="5" id="KW-0413">Isomerase</keyword>
<dbReference type="Pfam" id="PF00580">
    <property type="entry name" value="UvrD-helicase"/>
    <property type="match status" value="2"/>
</dbReference>
<evidence type="ECO:0000256" key="4">
    <source>
        <dbReference type="ARBA" id="ARBA00022840"/>
    </source>
</evidence>
<dbReference type="InterPro" id="IPR014017">
    <property type="entry name" value="DNA_helicase_UvrD-like_C"/>
</dbReference>
<keyword evidence="12" id="KW-1185">Reference proteome</keyword>
<evidence type="ECO:0000256" key="3">
    <source>
        <dbReference type="ARBA" id="ARBA00022806"/>
    </source>
</evidence>
<proteinExistence type="predicted"/>
<dbReference type="InterPro" id="IPR014016">
    <property type="entry name" value="UvrD-like_ATP-bd"/>
</dbReference>
<dbReference type="RefSeq" id="WP_069413358.1">
    <property type="nucleotide sequence ID" value="NZ_JACKUL010000026.1"/>
</dbReference>
<dbReference type="EMBL" id="MIHA01000005">
    <property type="protein sequence ID" value="ODQ90968.1"/>
    <property type="molecule type" value="Genomic_DNA"/>
</dbReference>
<feature type="binding site" evidence="9">
    <location>
        <begin position="43"/>
        <end position="50"/>
    </location>
    <ligand>
        <name>ATP</name>
        <dbReference type="ChEBI" id="CHEBI:30616"/>
    </ligand>
</feature>
<dbReference type="InterPro" id="IPR000212">
    <property type="entry name" value="DNA_helicase_UvrD/REP"/>
</dbReference>
<dbReference type="InterPro" id="IPR027417">
    <property type="entry name" value="P-loop_NTPase"/>
</dbReference>
<dbReference type="GO" id="GO:0003677">
    <property type="term" value="F:DNA binding"/>
    <property type="evidence" value="ECO:0007669"/>
    <property type="project" value="InterPro"/>
</dbReference>
<evidence type="ECO:0000256" key="6">
    <source>
        <dbReference type="ARBA" id="ARBA00034617"/>
    </source>
</evidence>
<dbReference type="GO" id="GO:0016887">
    <property type="term" value="F:ATP hydrolysis activity"/>
    <property type="evidence" value="ECO:0007669"/>
    <property type="project" value="RHEA"/>
</dbReference>
<comment type="caution">
    <text evidence="11">The sequence shown here is derived from an EMBL/GenBank/DDBJ whole genome shotgun (WGS) entry which is preliminary data.</text>
</comment>
<dbReference type="GO" id="GO:0000725">
    <property type="term" value="P:recombinational repair"/>
    <property type="evidence" value="ECO:0007669"/>
    <property type="project" value="TreeGrafter"/>
</dbReference>
<evidence type="ECO:0000256" key="1">
    <source>
        <dbReference type="ARBA" id="ARBA00022741"/>
    </source>
</evidence>
<evidence type="ECO:0000313" key="12">
    <source>
        <dbReference type="Proteomes" id="UP000094053"/>
    </source>
</evidence>
<dbReference type="PANTHER" id="PTHR11070:SF2">
    <property type="entry name" value="ATP-DEPENDENT DNA HELICASE SRS2"/>
    <property type="match status" value="1"/>
</dbReference>
<organism evidence="11 12">
    <name type="scientific">Mycolicibacterium flavescens</name>
    <name type="common">Mycobacterium flavescens</name>
    <dbReference type="NCBI Taxonomy" id="1776"/>
    <lineage>
        <taxon>Bacteria</taxon>
        <taxon>Bacillati</taxon>
        <taxon>Actinomycetota</taxon>
        <taxon>Actinomycetes</taxon>
        <taxon>Mycobacteriales</taxon>
        <taxon>Mycobacteriaceae</taxon>
        <taxon>Mycolicibacterium</taxon>
    </lineage>
</organism>
<dbReference type="EC" id="5.6.2.4" evidence="7"/>
<dbReference type="AlphaFoldDB" id="A0A1E3RM95"/>
<protein>
    <recommendedName>
        <fullName evidence="7">DNA 3'-5' helicase</fullName>
        <ecNumber evidence="7">5.6.2.4</ecNumber>
    </recommendedName>
</protein>
<evidence type="ECO:0000256" key="7">
    <source>
        <dbReference type="ARBA" id="ARBA00034808"/>
    </source>
</evidence>
<evidence type="ECO:0000256" key="9">
    <source>
        <dbReference type="PROSITE-ProRule" id="PRU00560"/>
    </source>
</evidence>
<comment type="catalytic activity">
    <reaction evidence="8">
        <text>ATP + H2O = ADP + phosphate + H(+)</text>
        <dbReference type="Rhea" id="RHEA:13065"/>
        <dbReference type="ChEBI" id="CHEBI:15377"/>
        <dbReference type="ChEBI" id="CHEBI:15378"/>
        <dbReference type="ChEBI" id="CHEBI:30616"/>
        <dbReference type="ChEBI" id="CHEBI:43474"/>
        <dbReference type="ChEBI" id="CHEBI:456216"/>
        <dbReference type="EC" id="5.6.2.4"/>
    </reaction>
</comment>
<evidence type="ECO:0000259" key="10">
    <source>
        <dbReference type="PROSITE" id="PS51198"/>
    </source>
</evidence>
<gene>
    <name evidence="11" type="ORF">BHQ18_09460</name>
</gene>
<feature type="domain" description="UvrD-like helicase ATP-binding" evidence="10">
    <location>
        <begin position="22"/>
        <end position="335"/>
    </location>
</feature>
<keyword evidence="2 9" id="KW-0378">Hydrolase</keyword>
<evidence type="ECO:0000256" key="2">
    <source>
        <dbReference type="ARBA" id="ARBA00022801"/>
    </source>
</evidence>
<dbReference type="PROSITE" id="PS51198">
    <property type="entry name" value="UVRD_HELICASE_ATP_BIND"/>
    <property type="match status" value="1"/>
</dbReference>
<accession>A0A1E3RM95</accession>
<dbReference type="GO" id="GO:0005524">
    <property type="term" value="F:ATP binding"/>
    <property type="evidence" value="ECO:0007669"/>
    <property type="project" value="UniProtKB-UniRule"/>
</dbReference>
<name>A0A1E3RM95_MYCFV</name>
<evidence type="ECO:0000256" key="8">
    <source>
        <dbReference type="ARBA" id="ARBA00048988"/>
    </source>
</evidence>